<name>A0A0E9SNF1_ANGAN</name>
<reference evidence="1" key="2">
    <citation type="journal article" date="2015" name="Fish Shellfish Immunol.">
        <title>Early steps in the European eel (Anguilla anguilla)-Vibrio vulnificus interaction in the gills: Role of the RtxA13 toxin.</title>
        <authorList>
            <person name="Callol A."/>
            <person name="Pajuelo D."/>
            <person name="Ebbesson L."/>
            <person name="Teles M."/>
            <person name="MacKenzie S."/>
            <person name="Amaro C."/>
        </authorList>
    </citation>
    <scope>NUCLEOTIDE SEQUENCE</scope>
</reference>
<organism evidence="1">
    <name type="scientific">Anguilla anguilla</name>
    <name type="common">European freshwater eel</name>
    <name type="synonym">Muraena anguilla</name>
    <dbReference type="NCBI Taxonomy" id="7936"/>
    <lineage>
        <taxon>Eukaryota</taxon>
        <taxon>Metazoa</taxon>
        <taxon>Chordata</taxon>
        <taxon>Craniata</taxon>
        <taxon>Vertebrata</taxon>
        <taxon>Euteleostomi</taxon>
        <taxon>Actinopterygii</taxon>
        <taxon>Neopterygii</taxon>
        <taxon>Teleostei</taxon>
        <taxon>Anguilliformes</taxon>
        <taxon>Anguillidae</taxon>
        <taxon>Anguilla</taxon>
    </lineage>
</organism>
<proteinExistence type="predicted"/>
<dbReference type="EMBL" id="GBXM01065830">
    <property type="protein sequence ID" value="JAH42747.1"/>
    <property type="molecule type" value="Transcribed_RNA"/>
</dbReference>
<dbReference type="AlphaFoldDB" id="A0A0E9SNF1"/>
<dbReference type="EMBL" id="GBXM01070507">
    <property type="protein sequence ID" value="JAH38070.1"/>
    <property type="molecule type" value="Transcribed_RNA"/>
</dbReference>
<reference evidence="1" key="1">
    <citation type="submission" date="2014-11" db="EMBL/GenBank/DDBJ databases">
        <authorList>
            <person name="Amaro Gonzalez C."/>
        </authorList>
    </citation>
    <scope>NUCLEOTIDE SEQUENCE</scope>
</reference>
<evidence type="ECO:0000313" key="1">
    <source>
        <dbReference type="EMBL" id="JAH42747.1"/>
    </source>
</evidence>
<accession>A0A0E9SNF1</accession>
<sequence length="22" mass="2497">MLVIICLVFLCLNAVLNTWFGN</sequence>
<protein>
    <submittedName>
        <fullName evidence="1">Uncharacterized protein</fullName>
    </submittedName>
</protein>